<protein>
    <submittedName>
        <fullName evidence="2">Uncharacterized protein</fullName>
    </submittedName>
</protein>
<sequence length="105" mass="10865">MGTLDRQTLIQGPQAPLALPAPAEVVTACSTGSSGRKAGAVVRSSKKQGASTDLSLPRTRSAAHALHLCEVTACQLPPPQTWNQDKAAKAKKGSGAALSRSKSWF</sequence>
<evidence type="ECO:0000313" key="3">
    <source>
        <dbReference type="Proteomes" id="UP000485058"/>
    </source>
</evidence>
<name>A0A699ZHZ8_HAELA</name>
<dbReference type="EMBL" id="BLLF01001338">
    <property type="protein sequence ID" value="GFH18686.1"/>
    <property type="molecule type" value="Genomic_DNA"/>
</dbReference>
<organism evidence="2 3">
    <name type="scientific">Haematococcus lacustris</name>
    <name type="common">Green alga</name>
    <name type="synonym">Haematococcus pluvialis</name>
    <dbReference type="NCBI Taxonomy" id="44745"/>
    <lineage>
        <taxon>Eukaryota</taxon>
        <taxon>Viridiplantae</taxon>
        <taxon>Chlorophyta</taxon>
        <taxon>core chlorophytes</taxon>
        <taxon>Chlorophyceae</taxon>
        <taxon>CS clade</taxon>
        <taxon>Chlamydomonadales</taxon>
        <taxon>Haematococcaceae</taxon>
        <taxon>Haematococcus</taxon>
    </lineage>
</organism>
<evidence type="ECO:0000256" key="1">
    <source>
        <dbReference type="SAM" id="MobiDB-lite"/>
    </source>
</evidence>
<gene>
    <name evidence="2" type="ORF">HaLaN_15531</name>
</gene>
<dbReference type="Proteomes" id="UP000485058">
    <property type="component" value="Unassembled WGS sequence"/>
</dbReference>
<feature type="region of interest" description="Disordered" evidence="1">
    <location>
        <begin position="82"/>
        <end position="105"/>
    </location>
</feature>
<feature type="compositionally biased region" description="Low complexity" evidence="1">
    <location>
        <begin position="93"/>
        <end position="105"/>
    </location>
</feature>
<proteinExistence type="predicted"/>
<dbReference type="AlphaFoldDB" id="A0A699ZHZ8"/>
<evidence type="ECO:0000313" key="2">
    <source>
        <dbReference type="EMBL" id="GFH18686.1"/>
    </source>
</evidence>
<reference evidence="2 3" key="1">
    <citation type="submission" date="2020-02" db="EMBL/GenBank/DDBJ databases">
        <title>Draft genome sequence of Haematococcus lacustris strain NIES-144.</title>
        <authorList>
            <person name="Morimoto D."/>
            <person name="Nakagawa S."/>
            <person name="Yoshida T."/>
            <person name="Sawayama S."/>
        </authorList>
    </citation>
    <scope>NUCLEOTIDE SEQUENCE [LARGE SCALE GENOMIC DNA]</scope>
    <source>
        <strain evidence="2 3">NIES-144</strain>
    </source>
</reference>
<accession>A0A699ZHZ8</accession>
<keyword evidence="3" id="KW-1185">Reference proteome</keyword>
<feature type="region of interest" description="Disordered" evidence="1">
    <location>
        <begin position="32"/>
        <end position="56"/>
    </location>
</feature>
<comment type="caution">
    <text evidence="2">The sequence shown here is derived from an EMBL/GenBank/DDBJ whole genome shotgun (WGS) entry which is preliminary data.</text>
</comment>